<dbReference type="InterPro" id="IPR021133">
    <property type="entry name" value="HEAT_type_2"/>
</dbReference>
<feature type="non-terminal residue" evidence="4">
    <location>
        <position position="1"/>
    </location>
</feature>
<reference evidence="4" key="1">
    <citation type="submission" date="2025-08" db="UniProtKB">
        <authorList>
            <consortium name="RefSeq"/>
        </authorList>
    </citation>
    <scope>IDENTIFICATION</scope>
</reference>
<sequence>LPSLVPLAMDMDLSTRHGALLSIAELTHALSQEAQRQHRALEHYVSPEVQLSAHFFAGVDAGGSPDSAICSENIPDIMDCFLRAMTDYTHDSRGDVGAWVREAAMLGLKELMLLIAAAEPSLISPQIPPIPHIPHKEELLEIFPRSSSQELNWSAPSEIFPSIVRMLGLRAYLYPVLLGLCVSVGGLTESVVKHSSAAFFAFVNDLAAADHSALCELCATLLAIFGNHQRKSRVTLPMLKMLDQMLINGCLSTLAGHDDASFLLPLSALCTREINKCGDPQKLMSCADVFCGLLQFAGKVRRGALFQLIIFLCHKYPRVRKTTAGKFYEALVTFDDVVAEDRLDDVLTILSETKWDDPINIVRNTRNELCEMLGVPTPKPIARPV</sequence>
<dbReference type="SUPFAM" id="SSF48371">
    <property type="entry name" value="ARM repeat"/>
    <property type="match status" value="1"/>
</dbReference>
<accession>A0ABM1F3S1</accession>
<dbReference type="PANTHER" id="PTHR12658">
    <property type="entry name" value="BETA-TUBULIN COFACTOR D"/>
    <property type="match status" value="1"/>
</dbReference>
<evidence type="ECO:0000256" key="1">
    <source>
        <dbReference type="PROSITE-ProRule" id="PRU00103"/>
    </source>
</evidence>
<feature type="domain" description="Tubulin-folding cofactor D C-terminal" evidence="2">
    <location>
        <begin position="120"/>
        <end position="282"/>
    </location>
</feature>
<dbReference type="PROSITE" id="PS50077">
    <property type="entry name" value="HEAT_REPEAT"/>
    <property type="match status" value="1"/>
</dbReference>
<name>A0ABM1F3S1_PRICU</name>
<dbReference type="Pfam" id="PF12612">
    <property type="entry name" value="TFCD_C"/>
    <property type="match status" value="1"/>
</dbReference>
<dbReference type="PANTHER" id="PTHR12658:SF0">
    <property type="entry name" value="TUBULIN-SPECIFIC CHAPERONE D"/>
    <property type="match status" value="1"/>
</dbReference>
<proteinExistence type="predicted"/>
<dbReference type="RefSeq" id="XP_014679092.1">
    <property type="nucleotide sequence ID" value="XM_014823606.1"/>
</dbReference>
<dbReference type="InterPro" id="IPR033162">
    <property type="entry name" value="TBCD"/>
</dbReference>
<dbReference type="GeneID" id="106818940"/>
<gene>
    <name evidence="4" type="primary">LOC106818940</name>
</gene>
<evidence type="ECO:0000313" key="3">
    <source>
        <dbReference type="Proteomes" id="UP000695022"/>
    </source>
</evidence>
<feature type="repeat" description="HEAT" evidence="1">
    <location>
        <begin position="1"/>
        <end position="38"/>
    </location>
</feature>
<dbReference type="InterPro" id="IPR022577">
    <property type="entry name" value="TBCD_C"/>
</dbReference>
<protein>
    <submittedName>
        <fullName evidence="4">Tubulin-specific chaperone D-like</fullName>
    </submittedName>
</protein>
<organism evidence="3 4">
    <name type="scientific">Priapulus caudatus</name>
    <name type="common">Priapulid worm</name>
    <dbReference type="NCBI Taxonomy" id="37621"/>
    <lineage>
        <taxon>Eukaryota</taxon>
        <taxon>Metazoa</taxon>
        <taxon>Ecdysozoa</taxon>
        <taxon>Scalidophora</taxon>
        <taxon>Priapulida</taxon>
        <taxon>Priapulimorpha</taxon>
        <taxon>Priapulimorphida</taxon>
        <taxon>Priapulidae</taxon>
        <taxon>Priapulus</taxon>
    </lineage>
</organism>
<evidence type="ECO:0000313" key="4">
    <source>
        <dbReference type="RefSeq" id="XP_014679092.1"/>
    </source>
</evidence>
<evidence type="ECO:0000259" key="2">
    <source>
        <dbReference type="Pfam" id="PF12612"/>
    </source>
</evidence>
<dbReference type="InterPro" id="IPR016024">
    <property type="entry name" value="ARM-type_fold"/>
</dbReference>
<dbReference type="Proteomes" id="UP000695022">
    <property type="component" value="Unplaced"/>
</dbReference>
<keyword evidence="3" id="KW-1185">Reference proteome</keyword>